<proteinExistence type="inferred from homology"/>
<keyword evidence="2" id="KW-1133">Transmembrane helix</keyword>
<dbReference type="AlphaFoldDB" id="A0A1M6BHL2"/>
<evidence type="ECO:0000256" key="1">
    <source>
        <dbReference type="ARBA" id="ARBA00006068"/>
    </source>
</evidence>
<dbReference type="STRING" id="1121302.SAMN02745163_00364"/>
<accession>A0A1M6BHL2</accession>
<dbReference type="InterPro" id="IPR050922">
    <property type="entry name" value="LytR/CpsA/Psr_CW_biosynth"/>
</dbReference>
<keyword evidence="2" id="KW-0812">Transmembrane</keyword>
<dbReference type="InterPro" id="IPR027381">
    <property type="entry name" value="LytR/CpsA/Psr_C"/>
</dbReference>
<name>A0A1M6BHL2_9CLOT</name>
<sequence>MEIKKLENKRKIKRSKKRKMIVYIVISLLCIILSLGAFFYWYIGKFSNKNSLGVIKGQDSINVLFLGLDIGVVEDKERRDLKRTDTMMLAHVNTVDNTVKVVSIPRDTLFEYGGKPQKINSAYELGGDDLVKKTIEDMLAVKVHYVAKVDYEGFREIIDAIGGVEMPIERDMIYDDDVQDLHIRFYKGDTVKLDGKKSEEFFRWRQNNDGTGFNNGDLDRIENQHKFINRLLEKVKAENSFSDFIKILSIMPKYIQTDMNEDAIINYGKCIFKIKKENFKVTTLNVYPKYIGNISYVVFDKTKNEKIIKDFTDSVSNFNNLSKDSVSIKIINSTKIKGLATELKNQLENNGYTRIDVASSDLENSKSEIQIKDVKYKALISNNIKIKKYVELPTDEKIYDVIIILGKDYKKFGEE</sequence>
<evidence type="ECO:0000256" key="2">
    <source>
        <dbReference type="SAM" id="Phobius"/>
    </source>
</evidence>
<dbReference type="PANTHER" id="PTHR33392:SF6">
    <property type="entry name" value="POLYISOPRENYL-TEICHOIC ACID--PEPTIDOGLYCAN TEICHOIC ACID TRANSFERASE TAGU"/>
    <property type="match status" value="1"/>
</dbReference>
<dbReference type="NCBIfam" id="TIGR00350">
    <property type="entry name" value="lytR_cpsA_psr"/>
    <property type="match status" value="1"/>
</dbReference>
<organism evidence="5 6">
    <name type="scientific">Clostridium cavendishii DSM 21758</name>
    <dbReference type="NCBI Taxonomy" id="1121302"/>
    <lineage>
        <taxon>Bacteria</taxon>
        <taxon>Bacillati</taxon>
        <taxon>Bacillota</taxon>
        <taxon>Clostridia</taxon>
        <taxon>Eubacteriales</taxon>
        <taxon>Clostridiaceae</taxon>
        <taxon>Clostridium</taxon>
    </lineage>
</organism>
<dbReference type="RefSeq" id="WP_072984687.1">
    <property type="nucleotide sequence ID" value="NZ_FQZB01000003.1"/>
</dbReference>
<protein>
    <submittedName>
        <fullName evidence="5">Transcriptional attenuator, LytR family</fullName>
    </submittedName>
</protein>
<keyword evidence="6" id="KW-1185">Reference proteome</keyword>
<feature type="domain" description="LytR/CpsA/Psr regulator C-terminal" evidence="4">
    <location>
        <begin position="325"/>
        <end position="409"/>
    </location>
</feature>
<evidence type="ECO:0000259" key="4">
    <source>
        <dbReference type="Pfam" id="PF13399"/>
    </source>
</evidence>
<dbReference type="OrthoDB" id="305468at2"/>
<comment type="similarity">
    <text evidence="1">Belongs to the LytR/CpsA/Psr (LCP) family.</text>
</comment>
<evidence type="ECO:0000313" key="5">
    <source>
        <dbReference type="EMBL" id="SHI48224.1"/>
    </source>
</evidence>
<reference evidence="5 6" key="1">
    <citation type="submission" date="2016-11" db="EMBL/GenBank/DDBJ databases">
        <authorList>
            <person name="Jaros S."/>
            <person name="Januszkiewicz K."/>
            <person name="Wedrychowicz H."/>
        </authorList>
    </citation>
    <scope>NUCLEOTIDE SEQUENCE [LARGE SCALE GENOMIC DNA]</scope>
    <source>
        <strain evidence="5 6">DSM 21758</strain>
    </source>
</reference>
<dbReference type="Gene3D" id="3.40.630.190">
    <property type="entry name" value="LCP protein"/>
    <property type="match status" value="1"/>
</dbReference>
<dbReference type="InterPro" id="IPR004474">
    <property type="entry name" value="LytR_CpsA_psr"/>
</dbReference>
<dbReference type="Pfam" id="PF03816">
    <property type="entry name" value="LytR_cpsA_psr"/>
    <property type="match status" value="1"/>
</dbReference>
<keyword evidence="2" id="KW-0472">Membrane</keyword>
<dbReference type="PANTHER" id="PTHR33392">
    <property type="entry name" value="POLYISOPRENYL-TEICHOIC ACID--PEPTIDOGLYCAN TEICHOIC ACID TRANSFERASE TAGU"/>
    <property type="match status" value="1"/>
</dbReference>
<evidence type="ECO:0000313" key="6">
    <source>
        <dbReference type="Proteomes" id="UP000184310"/>
    </source>
</evidence>
<dbReference type="Proteomes" id="UP000184310">
    <property type="component" value="Unassembled WGS sequence"/>
</dbReference>
<evidence type="ECO:0000259" key="3">
    <source>
        <dbReference type="Pfam" id="PF03816"/>
    </source>
</evidence>
<feature type="transmembrane region" description="Helical" evidence="2">
    <location>
        <begin position="21"/>
        <end position="43"/>
    </location>
</feature>
<feature type="domain" description="Cell envelope-related transcriptional attenuator" evidence="3">
    <location>
        <begin position="83"/>
        <end position="236"/>
    </location>
</feature>
<dbReference type="Pfam" id="PF13399">
    <property type="entry name" value="LytR_C"/>
    <property type="match status" value="1"/>
</dbReference>
<dbReference type="EMBL" id="FQZB01000003">
    <property type="protein sequence ID" value="SHI48224.1"/>
    <property type="molecule type" value="Genomic_DNA"/>
</dbReference>
<gene>
    <name evidence="5" type="ORF">SAMN02745163_00364</name>
</gene>